<evidence type="ECO:0000256" key="8">
    <source>
        <dbReference type="ARBA" id="ARBA00038290"/>
    </source>
</evidence>
<evidence type="ECO:0000256" key="1">
    <source>
        <dbReference type="ARBA" id="ARBA00004123"/>
    </source>
</evidence>
<comment type="catalytic activity">
    <reaction evidence="11">
        <text>a uridine in tRNA + S-adenosyl-L-methionine = a 3-[(3S)-3-amino-3-carboxypropyl]uridine in tRNA + S-methyl-5'-thioadenosine + H(+)</text>
        <dbReference type="Rhea" id="RHEA:62432"/>
        <dbReference type="Rhea" id="RHEA-COMP:13339"/>
        <dbReference type="Rhea" id="RHEA-COMP:16092"/>
        <dbReference type="ChEBI" id="CHEBI:15378"/>
        <dbReference type="ChEBI" id="CHEBI:17509"/>
        <dbReference type="ChEBI" id="CHEBI:59789"/>
        <dbReference type="ChEBI" id="CHEBI:65315"/>
        <dbReference type="ChEBI" id="CHEBI:82930"/>
        <dbReference type="EC" id="2.5.1.25"/>
    </reaction>
</comment>
<evidence type="ECO:0000256" key="9">
    <source>
        <dbReference type="ARBA" id="ARBA00039242"/>
    </source>
</evidence>
<comment type="similarity">
    <text evidence="8">Belongs to the TDD superfamily. DTWD1 family.</text>
</comment>
<comment type="function">
    <text evidence="7">Catalyzes the formation of 3-(3-amino-3-carboxypropyl)uridine (acp3U) at position 20 in the D-loop of several cytoplasmic tRNAs (acp3U(20)).</text>
</comment>
<dbReference type="EC" id="2.5.1.25" evidence="2"/>
<evidence type="ECO:0000256" key="4">
    <source>
        <dbReference type="ARBA" id="ARBA00022691"/>
    </source>
</evidence>
<name>A0A6F9DBZ1_9ASCI</name>
<evidence type="ECO:0000256" key="10">
    <source>
        <dbReference type="ARBA" id="ARBA00042508"/>
    </source>
</evidence>
<dbReference type="PANTHER" id="PTHR15627:SF8">
    <property type="entry name" value="TRNA-URIDINE AMINOCARBOXYPROPYLTRANSFERASE 1"/>
    <property type="match status" value="1"/>
</dbReference>
<keyword evidence="4" id="KW-0949">S-adenosyl-L-methionine</keyword>
<organism evidence="14">
    <name type="scientific">Phallusia mammillata</name>
    <dbReference type="NCBI Taxonomy" id="59560"/>
    <lineage>
        <taxon>Eukaryota</taxon>
        <taxon>Metazoa</taxon>
        <taxon>Chordata</taxon>
        <taxon>Tunicata</taxon>
        <taxon>Ascidiacea</taxon>
        <taxon>Phlebobranchia</taxon>
        <taxon>Ascidiidae</taxon>
        <taxon>Phallusia</taxon>
    </lineage>
</organism>
<evidence type="ECO:0000256" key="6">
    <source>
        <dbReference type="ARBA" id="ARBA00023242"/>
    </source>
</evidence>
<evidence type="ECO:0000256" key="7">
    <source>
        <dbReference type="ARBA" id="ARBA00037050"/>
    </source>
</evidence>
<evidence type="ECO:0000313" key="14">
    <source>
        <dbReference type="EMBL" id="CAB3240076.1"/>
    </source>
</evidence>
<evidence type="ECO:0000256" key="3">
    <source>
        <dbReference type="ARBA" id="ARBA00022679"/>
    </source>
</evidence>
<comment type="subcellular location">
    <subcellularLocation>
        <location evidence="1">Nucleus</location>
    </subcellularLocation>
</comment>
<dbReference type="GO" id="GO:0006400">
    <property type="term" value="P:tRNA modification"/>
    <property type="evidence" value="ECO:0007669"/>
    <property type="project" value="TreeGrafter"/>
</dbReference>
<dbReference type="PANTHER" id="PTHR15627">
    <property type="entry name" value="NATURAL KILLER CELL-SPECIFIC ANTIGEN KLIP1"/>
    <property type="match status" value="1"/>
</dbReference>
<dbReference type="GO" id="GO:0016432">
    <property type="term" value="F:tRNA-uridine aminocarboxypropyltransferase activity"/>
    <property type="evidence" value="ECO:0007669"/>
    <property type="project" value="UniProtKB-EC"/>
</dbReference>
<evidence type="ECO:0000256" key="2">
    <source>
        <dbReference type="ARBA" id="ARBA00012386"/>
    </source>
</evidence>
<dbReference type="Pfam" id="PF03942">
    <property type="entry name" value="DTW"/>
    <property type="match status" value="1"/>
</dbReference>
<evidence type="ECO:0000256" key="5">
    <source>
        <dbReference type="ARBA" id="ARBA00022694"/>
    </source>
</evidence>
<keyword evidence="5" id="KW-0819">tRNA processing</keyword>
<keyword evidence="6" id="KW-0539">Nucleus</keyword>
<sequence length="286" mass="33264">MEEQIDLTPFDNFKISGFQPLQDLKRSPCPKCKASRMYFCYTCYKYVEDIDQSKLPKIKLPIPVDIIKHQKELDGKSTAIHAALIAPDDVHIYIYPVIPDYSKQQDVLLVFPGPGAHSLEYYSKPKSDSATILHTRKRVITDTGDGPQAKEIHIDKDTITENHAHDEKTENEKKTMGSQNGVNFEPTFKKVVLIDSTWNQVHGISSDKRLKGVKCVELTEQSTNYWRRQHSRPDNHLATIEAIHSFCKQYHEKFIGEYSGQYDNLLYFFKFFYKMVHKNKELKKRF</sequence>
<reference evidence="14" key="1">
    <citation type="submission" date="2020-04" db="EMBL/GenBank/DDBJ databases">
        <authorList>
            <person name="Neveu A P."/>
        </authorList>
    </citation>
    <scope>NUCLEOTIDE SEQUENCE</scope>
    <source>
        <tissue evidence="14">Whole embryo</tissue>
    </source>
</reference>
<evidence type="ECO:0000256" key="12">
    <source>
        <dbReference type="SAM" id="MobiDB-lite"/>
    </source>
</evidence>
<dbReference type="GO" id="GO:0005634">
    <property type="term" value="C:nucleus"/>
    <property type="evidence" value="ECO:0007669"/>
    <property type="project" value="UniProtKB-SubCell"/>
</dbReference>
<accession>A0A6F9DBZ1</accession>
<dbReference type="SMART" id="SM01144">
    <property type="entry name" value="DTW"/>
    <property type="match status" value="1"/>
</dbReference>
<dbReference type="InterPro" id="IPR051521">
    <property type="entry name" value="tRNA_Mod/Golgi_Maint"/>
</dbReference>
<evidence type="ECO:0000259" key="13">
    <source>
        <dbReference type="SMART" id="SM01144"/>
    </source>
</evidence>
<evidence type="ECO:0000256" key="11">
    <source>
        <dbReference type="ARBA" id="ARBA00048718"/>
    </source>
</evidence>
<proteinExistence type="evidence at transcript level"/>
<protein>
    <recommendedName>
        <fullName evidence="9">tRNA-uridine aminocarboxypropyltransferase 1</fullName>
        <ecNumber evidence="2">2.5.1.25</ecNumber>
    </recommendedName>
    <alternativeName>
        <fullName evidence="10">DTW domain-containing protein 1</fullName>
    </alternativeName>
</protein>
<dbReference type="InterPro" id="IPR005636">
    <property type="entry name" value="DTW"/>
</dbReference>
<gene>
    <name evidence="14" type="primary">Dtwd1</name>
</gene>
<keyword evidence="3" id="KW-0808">Transferase</keyword>
<feature type="compositionally biased region" description="Basic and acidic residues" evidence="12">
    <location>
        <begin position="158"/>
        <end position="175"/>
    </location>
</feature>
<feature type="region of interest" description="Disordered" evidence="12">
    <location>
        <begin position="158"/>
        <end position="180"/>
    </location>
</feature>
<dbReference type="EMBL" id="LR784668">
    <property type="protein sequence ID" value="CAB3240076.1"/>
    <property type="molecule type" value="mRNA"/>
</dbReference>
<dbReference type="AlphaFoldDB" id="A0A6F9DBZ1"/>
<feature type="domain" description="DTW" evidence="13">
    <location>
        <begin position="36"/>
        <end position="281"/>
    </location>
</feature>